<evidence type="ECO:0000313" key="6">
    <source>
        <dbReference type="Proteomes" id="UP000425960"/>
    </source>
</evidence>
<evidence type="ECO:0000256" key="3">
    <source>
        <dbReference type="SAM" id="SignalP"/>
    </source>
</evidence>
<feature type="chain" id="PRO_5024321817" evidence="3">
    <location>
        <begin position="27"/>
        <end position="358"/>
    </location>
</feature>
<evidence type="ECO:0000313" key="5">
    <source>
        <dbReference type="EMBL" id="BBO80939.1"/>
    </source>
</evidence>
<feature type="coiled-coil region" evidence="2">
    <location>
        <begin position="107"/>
        <end position="165"/>
    </location>
</feature>
<dbReference type="Gene3D" id="1.10.287.470">
    <property type="entry name" value="Helix hairpin bin"/>
    <property type="match status" value="1"/>
</dbReference>
<organism evidence="5 6">
    <name type="scientific">Desulfosarcina ovata subsp. sediminis</name>
    <dbReference type="NCBI Taxonomy" id="885957"/>
    <lineage>
        <taxon>Bacteria</taxon>
        <taxon>Pseudomonadati</taxon>
        <taxon>Thermodesulfobacteriota</taxon>
        <taxon>Desulfobacteria</taxon>
        <taxon>Desulfobacterales</taxon>
        <taxon>Desulfosarcinaceae</taxon>
        <taxon>Desulfosarcina</taxon>
    </lineage>
</organism>
<evidence type="ECO:0000256" key="1">
    <source>
        <dbReference type="ARBA" id="ARBA00009477"/>
    </source>
</evidence>
<dbReference type="GO" id="GO:1990281">
    <property type="term" value="C:efflux pump complex"/>
    <property type="evidence" value="ECO:0007669"/>
    <property type="project" value="TreeGrafter"/>
</dbReference>
<feature type="domain" description="Multidrug resistance protein MdtA-like barrel-sandwich hybrid" evidence="4">
    <location>
        <begin position="59"/>
        <end position="191"/>
    </location>
</feature>
<proteinExistence type="inferred from homology"/>
<evidence type="ECO:0000259" key="4">
    <source>
        <dbReference type="Pfam" id="PF25917"/>
    </source>
</evidence>
<dbReference type="RefSeq" id="WP_155321755.1">
    <property type="nucleotide sequence ID" value="NZ_AP021876.1"/>
</dbReference>
<dbReference type="PANTHER" id="PTHR30469">
    <property type="entry name" value="MULTIDRUG RESISTANCE PROTEIN MDTA"/>
    <property type="match status" value="1"/>
</dbReference>
<dbReference type="Gene3D" id="2.40.50.100">
    <property type="match status" value="1"/>
</dbReference>
<dbReference type="PANTHER" id="PTHR30469:SF20">
    <property type="entry name" value="EFFLUX RND TRANSPORTER PERIPLASMIC ADAPTOR SUBUNIT"/>
    <property type="match status" value="1"/>
</dbReference>
<dbReference type="InterPro" id="IPR058625">
    <property type="entry name" value="MdtA-like_BSH"/>
</dbReference>
<dbReference type="Gene3D" id="2.40.30.170">
    <property type="match status" value="1"/>
</dbReference>
<keyword evidence="3" id="KW-0732">Signal</keyword>
<dbReference type="GO" id="GO:0015562">
    <property type="term" value="F:efflux transmembrane transporter activity"/>
    <property type="evidence" value="ECO:0007669"/>
    <property type="project" value="TreeGrafter"/>
</dbReference>
<accession>A0A5K7ZMU1</accession>
<dbReference type="KEGG" id="dov:DSCO28_15050"/>
<dbReference type="AlphaFoldDB" id="A0A5K7ZMU1"/>
<evidence type="ECO:0000256" key="2">
    <source>
        <dbReference type="SAM" id="Coils"/>
    </source>
</evidence>
<dbReference type="NCBIfam" id="TIGR01730">
    <property type="entry name" value="RND_mfp"/>
    <property type="match status" value="1"/>
</dbReference>
<gene>
    <name evidence="5" type="ORF">DSCO28_15050</name>
</gene>
<feature type="signal peptide" evidence="3">
    <location>
        <begin position="1"/>
        <end position="26"/>
    </location>
</feature>
<dbReference type="Proteomes" id="UP000425960">
    <property type="component" value="Chromosome"/>
</dbReference>
<dbReference type="InterPro" id="IPR006143">
    <property type="entry name" value="RND_pump_MFP"/>
</dbReference>
<dbReference type="Pfam" id="PF25917">
    <property type="entry name" value="BSH_RND"/>
    <property type="match status" value="1"/>
</dbReference>
<dbReference type="PROSITE" id="PS51257">
    <property type="entry name" value="PROKAR_LIPOPROTEIN"/>
    <property type="match status" value="1"/>
</dbReference>
<dbReference type="EMBL" id="AP021876">
    <property type="protein sequence ID" value="BBO80939.1"/>
    <property type="molecule type" value="Genomic_DNA"/>
</dbReference>
<keyword evidence="2" id="KW-0175">Coiled coil</keyword>
<dbReference type="Gene3D" id="2.40.420.20">
    <property type="match status" value="1"/>
</dbReference>
<sequence>MKTVFQIVFLLCCCLLMLGCLGDQHAAETKPLRPVMVLPISDVIDTETKIFTGVIQSAEQATLSFRVSGRIDKIPVKEGQIVKKGDILGRLDPHDYKLGVIMGKARLSEAKAANKLALAEYNRIKQASLGNAIAAIKLERAESALEQSIATINVMQQTLQQAENALSYTLLTSPFNGVVGKIHVNEYEQVNPGLPVLELHQPKNLEAVIDVPERFISRFAVGQSGILAWNGRDREIPVKVGEISSVAHPVSRTYAVTFRIPGHARELMPGKSVVVTVPLDHAEDSICIPYEALLQKDNRASVFIVDGQRAIQRPVQVACLLEKRVCIRGELDRDASLIVAGLHFLKDGQTIGEPIRVE</sequence>
<protein>
    <submittedName>
        <fullName evidence="5">Hemolysin secretion protein D</fullName>
    </submittedName>
</protein>
<comment type="similarity">
    <text evidence="1">Belongs to the membrane fusion protein (MFP) (TC 8.A.1) family.</text>
</comment>
<name>A0A5K7ZMU1_9BACT</name>
<dbReference type="SUPFAM" id="SSF111369">
    <property type="entry name" value="HlyD-like secretion proteins"/>
    <property type="match status" value="1"/>
</dbReference>
<reference evidence="5 6" key="1">
    <citation type="submission" date="2019-11" db="EMBL/GenBank/DDBJ databases">
        <title>Comparative genomics of hydrocarbon-degrading Desulfosarcina strains.</title>
        <authorList>
            <person name="Watanabe M."/>
            <person name="Kojima H."/>
            <person name="Fukui M."/>
        </authorList>
    </citation>
    <scope>NUCLEOTIDE SEQUENCE [LARGE SCALE GENOMIC DNA]</scope>
    <source>
        <strain evidence="5 6">28bB2T</strain>
    </source>
</reference>